<evidence type="ECO:0000256" key="2">
    <source>
        <dbReference type="ARBA" id="ARBA00022448"/>
    </source>
</evidence>
<dbReference type="SMART" id="SM00382">
    <property type="entry name" value="AAA"/>
    <property type="match status" value="2"/>
</dbReference>
<accession>A0A0D7BU79</accession>
<feature type="transmembrane region" description="Helical" evidence="8">
    <location>
        <begin position="1019"/>
        <end position="1041"/>
    </location>
</feature>
<evidence type="ECO:0000256" key="7">
    <source>
        <dbReference type="ARBA" id="ARBA00023136"/>
    </source>
</evidence>
<organism evidence="10 11">
    <name type="scientific">Cylindrobasidium torrendii FP15055 ss-10</name>
    <dbReference type="NCBI Taxonomy" id="1314674"/>
    <lineage>
        <taxon>Eukaryota</taxon>
        <taxon>Fungi</taxon>
        <taxon>Dikarya</taxon>
        <taxon>Basidiomycota</taxon>
        <taxon>Agaricomycotina</taxon>
        <taxon>Agaricomycetes</taxon>
        <taxon>Agaricomycetidae</taxon>
        <taxon>Agaricales</taxon>
        <taxon>Marasmiineae</taxon>
        <taxon>Physalacriaceae</taxon>
        <taxon>Cylindrobasidium</taxon>
    </lineage>
</organism>
<proteinExistence type="predicted"/>
<feature type="transmembrane region" description="Helical" evidence="8">
    <location>
        <begin position="467"/>
        <end position="487"/>
    </location>
</feature>
<dbReference type="GO" id="GO:0016020">
    <property type="term" value="C:membrane"/>
    <property type="evidence" value="ECO:0007669"/>
    <property type="project" value="UniProtKB-SubCell"/>
</dbReference>
<evidence type="ECO:0000256" key="8">
    <source>
        <dbReference type="SAM" id="Phobius"/>
    </source>
</evidence>
<reference evidence="10 11" key="1">
    <citation type="journal article" date="2015" name="Fungal Genet. Biol.">
        <title>Evolution of novel wood decay mechanisms in Agaricales revealed by the genome sequences of Fistulina hepatica and Cylindrobasidium torrendii.</title>
        <authorList>
            <person name="Floudas D."/>
            <person name="Held B.W."/>
            <person name="Riley R."/>
            <person name="Nagy L.G."/>
            <person name="Koehler G."/>
            <person name="Ransdell A.S."/>
            <person name="Younus H."/>
            <person name="Chow J."/>
            <person name="Chiniquy J."/>
            <person name="Lipzen A."/>
            <person name="Tritt A."/>
            <person name="Sun H."/>
            <person name="Haridas S."/>
            <person name="LaButti K."/>
            <person name="Ohm R.A."/>
            <person name="Kues U."/>
            <person name="Blanchette R.A."/>
            <person name="Grigoriev I.V."/>
            <person name="Minto R.E."/>
            <person name="Hibbett D.S."/>
        </authorList>
    </citation>
    <scope>NUCLEOTIDE SEQUENCE [LARGE SCALE GENOMIC DNA]</scope>
    <source>
        <strain evidence="10 11">FP15055 ss-10</strain>
    </source>
</reference>
<dbReference type="InterPro" id="IPR043926">
    <property type="entry name" value="ABCG_dom"/>
</dbReference>
<evidence type="ECO:0000256" key="6">
    <source>
        <dbReference type="ARBA" id="ARBA00022989"/>
    </source>
</evidence>
<dbReference type="AlphaFoldDB" id="A0A0D7BU79"/>
<dbReference type="EMBL" id="KN880434">
    <property type="protein sequence ID" value="KIY73714.1"/>
    <property type="molecule type" value="Genomic_DNA"/>
</dbReference>
<keyword evidence="10" id="KW-0378">Hydrolase</keyword>
<keyword evidence="11" id="KW-1185">Reference proteome</keyword>
<evidence type="ECO:0000313" key="10">
    <source>
        <dbReference type="EMBL" id="KIY73714.1"/>
    </source>
</evidence>
<feature type="transmembrane region" description="Helical" evidence="8">
    <location>
        <begin position="621"/>
        <end position="641"/>
    </location>
</feature>
<dbReference type="PROSITE" id="PS50893">
    <property type="entry name" value="ABC_TRANSPORTER_2"/>
    <property type="match status" value="2"/>
</dbReference>
<comment type="subcellular location">
    <subcellularLocation>
        <location evidence="1">Membrane</location>
        <topology evidence="1">Multi-pass membrane protein</topology>
    </subcellularLocation>
</comment>
<dbReference type="OrthoDB" id="66620at2759"/>
<dbReference type="Pfam" id="PF01061">
    <property type="entry name" value="ABC2_membrane"/>
    <property type="match status" value="2"/>
</dbReference>
<feature type="transmembrane region" description="Helical" evidence="8">
    <location>
        <begin position="383"/>
        <end position="406"/>
    </location>
</feature>
<keyword evidence="2" id="KW-0813">Transport</keyword>
<dbReference type="InterPro" id="IPR003593">
    <property type="entry name" value="AAA+_ATPase"/>
</dbReference>
<evidence type="ECO:0000256" key="5">
    <source>
        <dbReference type="ARBA" id="ARBA00022840"/>
    </source>
</evidence>
<feature type="domain" description="ABC transporter" evidence="9">
    <location>
        <begin position="36"/>
        <end position="293"/>
    </location>
</feature>
<dbReference type="InterPro" id="IPR050352">
    <property type="entry name" value="ABCG_transporters"/>
</dbReference>
<dbReference type="Pfam" id="PF19055">
    <property type="entry name" value="ABC2_membrane_7"/>
    <property type="match status" value="2"/>
</dbReference>
<keyword evidence="5" id="KW-0067">ATP-binding</keyword>
<evidence type="ECO:0000256" key="3">
    <source>
        <dbReference type="ARBA" id="ARBA00022692"/>
    </source>
</evidence>
<dbReference type="GO" id="GO:0140359">
    <property type="term" value="F:ABC-type transporter activity"/>
    <property type="evidence" value="ECO:0007669"/>
    <property type="project" value="InterPro"/>
</dbReference>
<evidence type="ECO:0000313" key="11">
    <source>
        <dbReference type="Proteomes" id="UP000054007"/>
    </source>
</evidence>
<dbReference type="STRING" id="1314674.A0A0D7BU79"/>
<feature type="domain" description="ABC transporter" evidence="9">
    <location>
        <begin position="672"/>
        <end position="928"/>
    </location>
</feature>
<dbReference type="InterPro" id="IPR003439">
    <property type="entry name" value="ABC_transporter-like_ATP-bd"/>
</dbReference>
<dbReference type="InterPro" id="IPR027417">
    <property type="entry name" value="P-loop_NTPase"/>
</dbReference>
<gene>
    <name evidence="10" type="ORF">CYLTODRAFT_341804</name>
</gene>
<evidence type="ECO:0000256" key="4">
    <source>
        <dbReference type="ARBA" id="ARBA00022741"/>
    </source>
</evidence>
<dbReference type="Pfam" id="PF00005">
    <property type="entry name" value="ABC_tran"/>
    <property type="match status" value="2"/>
</dbReference>
<feature type="transmembrane region" description="Helical" evidence="8">
    <location>
        <begin position="1154"/>
        <end position="1175"/>
    </location>
</feature>
<keyword evidence="7 8" id="KW-0472">Membrane</keyword>
<dbReference type="SUPFAM" id="SSF52540">
    <property type="entry name" value="P-loop containing nucleoside triphosphate hydrolases"/>
    <property type="match status" value="2"/>
</dbReference>
<dbReference type="PANTHER" id="PTHR48041">
    <property type="entry name" value="ABC TRANSPORTER G FAMILY MEMBER 28"/>
    <property type="match status" value="1"/>
</dbReference>
<dbReference type="PANTHER" id="PTHR48041:SF119">
    <property type="entry name" value="ROA1P"/>
    <property type="match status" value="1"/>
</dbReference>
<protein>
    <submittedName>
        <fullName evidence="10">p-loop containing nucleoside triphosphate hydrolase protein</fullName>
    </submittedName>
</protein>
<keyword evidence="3 8" id="KW-0812">Transmembrane</keyword>
<dbReference type="GO" id="GO:0005524">
    <property type="term" value="F:ATP binding"/>
    <property type="evidence" value="ECO:0007669"/>
    <property type="project" value="UniProtKB-KW"/>
</dbReference>
<dbReference type="InterPro" id="IPR017871">
    <property type="entry name" value="ABC_transporter-like_CS"/>
</dbReference>
<keyword evidence="6 8" id="KW-1133">Transmembrane helix</keyword>
<dbReference type="GO" id="GO:0016887">
    <property type="term" value="F:ATP hydrolysis activity"/>
    <property type="evidence" value="ECO:0007669"/>
    <property type="project" value="InterPro"/>
</dbReference>
<feature type="transmembrane region" description="Helical" evidence="8">
    <location>
        <begin position="499"/>
        <end position="523"/>
    </location>
</feature>
<feature type="transmembrane region" description="Helical" evidence="8">
    <location>
        <begin position="418"/>
        <end position="437"/>
    </location>
</feature>
<feature type="transmembrane region" description="Helical" evidence="8">
    <location>
        <begin position="1239"/>
        <end position="1261"/>
    </location>
</feature>
<feature type="transmembrane region" description="Helical" evidence="8">
    <location>
        <begin position="535"/>
        <end position="557"/>
    </location>
</feature>
<name>A0A0D7BU79_9AGAR</name>
<feature type="transmembrane region" description="Helical" evidence="8">
    <location>
        <begin position="1053"/>
        <end position="1070"/>
    </location>
</feature>
<dbReference type="InterPro" id="IPR013525">
    <property type="entry name" value="ABC2_TM"/>
</dbReference>
<evidence type="ECO:0000256" key="1">
    <source>
        <dbReference type="ARBA" id="ARBA00004141"/>
    </source>
</evidence>
<dbReference type="PROSITE" id="PS00211">
    <property type="entry name" value="ABC_TRANSPORTER_1"/>
    <property type="match status" value="2"/>
</dbReference>
<evidence type="ECO:0000259" key="9">
    <source>
        <dbReference type="PROSITE" id="PS50893"/>
    </source>
</evidence>
<dbReference type="Proteomes" id="UP000054007">
    <property type="component" value="Unassembled WGS sequence"/>
</dbReference>
<keyword evidence="4" id="KW-0547">Nucleotide-binding</keyword>
<dbReference type="Gene3D" id="3.40.50.300">
    <property type="entry name" value="P-loop containing nucleotide triphosphate hydrolases"/>
    <property type="match status" value="2"/>
</dbReference>
<sequence length="1274" mass="141123">MSDKAESSDAPADWALTDEHEEKISFSAVAPVNVQVRHLNVQVVPPIYRGLFKRQAAVDEEKASPKLILTDINADFPPGSITGIIGSSGSGKTTFLNVLSHRMRSSNLKITGQPLYNESPSLSTVTHAYVTQTDVLLPTLTVRETLMYAAELRLPASVNREQRKRLVEEVIMELGLKECANTTVGDGFRRRGCSGGERRRVSVGIQLLGSPSLIYLDEPTTGLDSTSAYNLVKTLKSIAGKGRTIILSIHQPSPGIFFMLDRVALLAQGQMVYTGRVDEVMPWFETLLPPLPPHVNPADYLINAAAIDVRTVEAELESLARVQNLTNAWKGEAARRFADTKSPNIAPTDDYEVDVPRSGNAPIQRTARALVSRTFKTSFRDPLGLITSWIEAALMGISVGLVFLQLPESSSGIRSREAALYTAVGLQGYLMAMFEVYRLCVIEMPVFDREHGEGVVGVVPWLLSYRFSHFFLEDIIVPFVYSATTYWMMNLAHSAIRFFLYFAVVFLCHIASVTFAGVAVAVSRDLATASLVANLSYTLHTFACGFFIQADSIPIWLRWTKWISHLFYGFTALVFNEFHDRFYDCPSGDARTDAQCISYRGDFIIRSLAVPRPDNWRTIPLVAMLGFSVGYFLISMFILFAKKVDITMLGQKKNVETKEKRLELPSQKISKVQLIDVGLRNYSLRIHNRGSKTITVLDGINTDFEANKVNVILGPSGSGKSSLLNLMAQRLQSTWRTTYEADGQLLLNGVAADGNLVQSLCSYVTQDDDALLPYLTVRETLRFAAGLRLPQSWSKEDKIRKADEVLDKMGLRDCADTLVGGELKKGISGGEKRRVSIAIQVLTEPQILILDEFSSGLDAFNAASVMSVLTQLASEGRTIITSIHQGSWQLFKDFGNILLLAKGGRVAYSGPGTDMLGYFASIGFKCPATTNPADFALDVVAIDLREESMEKKTREKVHILTDAFKSKKQVERSFEGKLPPSELKKYEKRMPSIFTSLPLLIRRGWLGFKRQPEVPNARFFNPLGLGIVSAIYFSPLGFDYVDVQNRIGCLNEILPLYFVGLLVNVAVYPTERDIFYREYEDGAYSTEAFISAYTLLEIPSEILAAAMFASLAAIATNLKRSIAFFFITSLNALSHSRESLGIIFNTFFSQQGGLALNVANVLLSVSTFMAGLMSIDQPGFFKGLNRISPLGYAVKNLTPYSFRGQTFACTDAQRLPDGRCIISTGEDVLAIYNLEEIDAALNLGAIVVTVVVYRLIAYAILKLAKTRFRIRRKL</sequence>